<dbReference type="Proteomes" id="UP001176883">
    <property type="component" value="Unassembled WGS sequence"/>
</dbReference>
<comment type="caution">
    <text evidence="1">The sequence shown here is derived from an EMBL/GenBank/DDBJ whole genome shotgun (WGS) entry which is preliminary data.</text>
</comment>
<proteinExistence type="predicted"/>
<dbReference type="RefSeq" id="WP_303276343.1">
    <property type="nucleotide sequence ID" value="NZ_JAUOEK010000045.1"/>
</dbReference>
<sequence length="80" mass="9321">MDLAARKYRLIERLTNLMSEEKLDKIEQFLNKEIFKDNEPILTQEIKDLLDERLASHKANPTAGRSWDAIKSDLAQKYAS</sequence>
<protein>
    <submittedName>
        <fullName evidence="1">Addiction module protein</fullName>
    </submittedName>
</protein>
<evidence type="ECO:0000313" key="2">
    <source>
        <dbReference type="Proteomes" id="UP001176883"/>
    </source>
</evidence>
<name>A0ABT8W6C1_9FLAO</name>
<accession>A0ABT8W6C1</accession>
<keyword evidence="2" id="KW-1185">Reference proteome</keyword>
<gene>
    <name evidence="1" type="ORF">Q4Q35_02490</name>
</gene>
<reference evidence="1" key="1">
    <citation type="submission" date="2023-07" db="EMBL/GenBank/DDBJ databases">
        <title>Two novel species in the genus Flavivirga.</title>
        <authorList>
            <person name="Kwon K."/>
        </authorList>
    </citation>
    <scope>NUCLEOTIDE SEQUENCE</scope>
    <source>
        <strain evidence="1">KCTC 52353</strain>
    </source>
</reference>
<organism evidence="1 2">
    <name type="scientific">Flavivirga aquimarina</name>
    <dbReference type="NCBI Taxonomy" id="2027862"/>
    <lineage>
        <taxon>Bacteria</taxon>
        <taxon>Pseudomonadati</taxon>
        <taxon>Bacteroidota</taxon>
        <taxon>Flavobacteriia</taxon>
        <taxon>Flavobacteriales</taxon>
        <taxon>Flavobacteriaceae</taxon>
        <taxon>Flavivirga</taxon>
    </lineage>
</organism>
<evidence type="ECO:0000313" key="1">
    <source>
        <dbReference type="EMBL" id="MDO5968666.1"/>
    </source>
</evidence>
<dbReference type="EMBL" id="JAUOEK010000045">
    <property type="protein sequence ID" value="MDO5968666.1"/>
    <property type="molecule type" value="Genomic_DNA"/>
</dbReference>